<dbReference type="InterPro" id="IPR008928">
    <property type="entry name" value="6-hairpin_glycosidase_sf"/>
</dbReference>
<dbReference type="InterPro" id="IPR014718">
    <property type="entry name" value="GH-type_carb-bd"/>
</dbReference>
<dbReference type="PANTHER" id="PTHR12143">
    <property type="entry name" value="PEPTIDE N-GLYCANASE PNGASE -RELATED"/>
    <property type="match status" value="1"/>
</dbReference>
<feature type="domain" description="Glycosyl hydrolase family 92" evidence="2">
    <location>
        <begin position="414"/>
        <end position="891"/>
    </location>
</feature>
<dbReference type="OrthoDB" id="449263at2759"/>
<gene>
    <name evidence="4" type="ORF">CKM354_000026300</name>
</gene>
<evidence type="ECO:0008006" key="6">
    <source>
        <dbReference type="Google" id="ProtNLM"/>
    </source>
</evidence>
<evidence type="ECO:0000259" key="2">
    <source>
        <dbReference type="Pfam" id="PF07971"/>
    </source>
</evidence>
<keyword evidence="1" id="KW-0812">Transmembrane</keyword>
<dbReference type="GO" id="GO:0005634">
    <property type="term" value="C:nucleus"/>
    <property type="evidence" value="ECO:0007669"/>
    <property type="project" value="TreeGrafter"/>
</dbReference>
<keyword evidence="5" id="KW-1185">Reference proteome</keyword>
<dbReference type="NCBIfam" id="TIGR01180">
    <property type="entry name" value="aman2_put"/>
    <property type="match status" value="1"/>
</dbReference>
<dbReference type="Pfam" id="PF17678">
    <property type="entry name" value="Glyco_hydro_92N"/>
    <property type="match status" value="1"/>
</dbReference>
<accession>A0A9P3F726</accession>
<dbReference type="FunFam" id="1.20.1050.60:FF:000001">
    <property type="entry name" value="Putative alpha-1,2-mannosidase"/>
    <property type="match status" value="1"/>
</dbReference>
<dbReference type="GO" id="GO:0000224">
    <property type="term" value="F:peptide-N4-(N-acetyl-beta-glucosaminyl)asparagine amidase activity"/>
    <property type="evidence" value="ECO:0007669"/>
    <property type="project" value="TreeGrafter"/>
</dbReference>
<dbReference type="GO" id="GO:0005829">
    <property type="term" value="C:cytosol"/>
    <property type="evidence" value="ECO:0007669"/>
    <property type="project" value="TreeGrafter"/>
</dbReference>
<evidence type="ECO:0000259" key="3">
    <source>
        <dbReference type="Pfam" id="PF17678"/>
    </source>
</evidence>
<organism evidence="4 5">
    <name type="scientific">Cercospora kikuchii</name>
    <dbReference type="NCBI Taxonomy" id="84275"/>
    <lineage>
        <taxon>Eukaryota</taxon>
        <taxon>Fungi</taxon>
        <taxon>Dikarya</taxon>
        <taxon>Ascomycota</taxon>
        <taxon>Pezizomycotina</taxon>
        <taxon>Dothideomycetes</taxon>
        <taxon>Dothideomycetidae</taxon>
        <taxon>Mycosphaerellales</taxon>
        <taxon>Mycosphaerellaceae</taxon>
        <taxon>Cercospora</taxon>
    </lineage>
</organism>
<dbReference type="GO" id="GO:0006516">
    <property type="term" value="P:glycoprotein catabolic process"/>
    <property type="evidence" value="ECO:0007669"/>
    <property type="project" value="TreeGrafter"/>
</dbReference>
<sequence>MHSKYQTSGKGAEELILSWTSTEERSRRGNNMILSSASIQKFLSISIFTMVALSLIYLHSWLVAWSHGADHGVVGGFDVKEGRGGDWESRRENWHRDFGVLKYVNPKIGTYGVTPNGNGGMIPSVGMPFGMTRWTAQTRENFISQCPYNDLDAYIHGFQATHQPAIWMGESGQVVLSPGLGSPQPLFEKRARKFNKEDELSTPYVYEVSMDAAAVEQGRNLTESIYSPVPGGAQPVPDDVKEGANGRVRRSEDELQIARAAQEDVSLAQSEATGKIKVAITATDHVGRMLIDFGDPEGRRGFPHVFVQATRKNWTGDITVDRERQEVYGRNPQRQDYALGPLPATNFSGYFVSRFSEPFSSGTVYVGEQEQSGIMDAEGRLVKQAEHVGAYLRFSNRQRVVEVRTGVSFISIEQARYNMDLEAPDTISFDQAVENLKHAWLEKLGRVIIDGVNTTESEHDQRTIWYTGLFHALQYPSDFSEKAKGWTSGLRKFYSGYTDSVQSAKDSYYQSWSIWDTFRAEHSLLTIFAPERVNSMMRSLIRIYEWAGRLPMWANVVETNIMIGTHVDAVIANALTRGFKDFDIKMAWEAVKKNAYEPPINDTILLYYDREANTPDEVRAGLTAYTEKGYVSNDRWAESASRTLDYAFDDYAAAIVAEYAADHKTAKALHERSLNYRNIYNSATGFMEAKNDNGTWAGRDQGWTEGDDWIYTFNVMHDPLGLASLMGGRDKLKTKLDEYFNGDHNDHTNEPSHHAPYLYAAIGYPDTTQTLVRDIAAQNYNATSAGLSGNEDLGQMSAWYVFTALGFYPMNPASDEYVVGAPFFENVTIRIPAGATTGGRGGKEHTLSILAPGATKMPFVRGLKVDGRVVEKPLLRHRDIVGASKIEFDMADSPQGWGRW</sequence>
<dbReference type="EMBL" id="BOLY01000001">
    <property type="protein sequence ID" value="GIZ36796.1"/>
    <property type="molecule type" value="Genomic_DNA"/>
</dbReference>
<dbReference type="InterPro" id="IPR041371">
    <property type="entry name" value="GH92_N"/>
</dbReference>
<evidence type="ECO:0000313" key="5">
    <source>
        <dbReference type="Proteomes" id="UP000825890"/>
    </source>
</evidence>
<proteinExistence type="predicted"/>
<keyword evidence="1" id="KW-0472">Membrane</keyword>
<dbReference type="PANTHER" id="PTHR12143:SF43">
    <property type="entry name" value="PUTATIVE-RELATED"/>
    <property type="match status" value="1"/>
</dbReference>
<dbReference type="RefSeq" id="XP_044651283.1">
    <property type="nucleotide sequence ID" value="XM_044795348.1"/>
</dbReference>
<dbReference type="InterPro" id="IPR005887">
    <property type="entry name" value="GH92_a_mannosidase_put"/>
</dbReference>
<dbReference type="InterPro" id="IPR050883">
    <property type="entry name" value="PNGase"/>
</dbReference>
<dbReference type="Pfam" id="PF07971">
    <property type="entry name" value="Glyco_hydro_92"/>
    <property type="match status" value="1"/>
</dbReference>
<comment type="caution">
    <text evidence="4">The sequence shown here is derived from an EMBL/GenBank/DDBJ whole genome shotgun (WGS) entry which is preliminary data.</text>
</comment>
<dbReference type="Gene3D" id="3.30.2080.10">
    <property type="entry name" value="GH92 mannosidase domain"/>
    <property type="match status" value="1"/>
</dbReference>
<keyword evidence="1" id="KW-1133">Transmembrane helix</keyword>
<dbReference type="Proteomes" id="UP000825890">
    <property type="component" value="Unassembled WGS sequence"/>
</dbReference>
<dbReference type="GO" id="GO:0030246">
    <property type="term" value="F:carbohydrate binding"/>
    <property type="evidence" value="ECO:0007669"/>
    <property type="project" value="InterPro"/>
</dbReference>
<dbReference type="InterPro" id="IPR012939">
    <property type="entry name" value="Glyco_hydro_92"/>
</dbReference>
<dbReference type="SUPFAM" id="SSF48208">
    <property type="entry name" value="Six-hairpin glycosidases"/>
    <property type="match status" value="1"/>
</dbReference>
<dbReference type="AlphaFoldDB" id="A0A9P3F726"/>
<dbReference type="Gene3D" id="1.20.1050.60">
    <property type="entry name" value="alpha-1,2-mannosidase"/>
    <property type="match status" value="1"/>
</dbReference>
<dbReference type="GO" id="GO:0005975">
    <property type="term" value="P:carbohydrate metabolic process"/>
    <property type="evidence" value="ECO:0007669"/>
    <property type="project" value="InterPro"/>
</dbReference>
<dbReference type="GeneID" id="68285838"/>
<feature type="transmembrane region" description="Helical" evidence="1">
    <location>
        <begin position="42"/>
        <end position="62"/>
    </location>
</feature>
<dbReference type="Gene3D" id="2.70.98.10">
    <property type="match status" value="2"/>
</dbReference>
<reference evidence="4 5" key="1">
    <citation type="submission" date="2021-01" db="EMBL/GenBank/DDBJ databases">
        <title>Cercospora kikuchii MAFF 305040 whole genome shotgun sequence.</title>
        <authorList>
            <person name="Kashiwa T."/>
            <person name="Suzuki T."/>
        </authorList>
    </citation>
    <scope>NUCLEOTIDE SEQUENCE [LARGE SCALE GENOMIC DNA]</scope>
    <source>
        <strain evidence="4 5">MAFF 305040</strain>
    </source>
</reference>
<evidence type="ECO:0000313" key="4">
    <source>
        <dbReference type="EMBL" id="GIZ36796.1"/>
    </source>
</evidence>
<evidence type="ECO:0000256" key="1">
    <source>
        <dbReference type="SAM" id="Phobius"/>
    </source>
</evidence>
<name>A0A9P3F726_9PEZI</name>
<feature type="domain" description="Glycosyl hydrolase family 92 N-terminal" evidence="3">
    <location>
        <begin position="103"/>
        <end position="408"/>
    </location>
</feature>
<protein>
    <recommendedName>
        <fullName evidence="6">Glycoside hydrolase family 92 protein</fullName>
    </recommendedName>
</protein>
<dbReference type="Gene3D" id="1.20.1610.10">
    <property type="entry name" value="alpha-1,2-mannosidases domains"/>
    <property type="match status" value="1"/>
</dbReference>